<evidence type="ECO:0000256" key="2">
    <source>
        <dbReference type="ARBA" id="ARBA00013064"/>
    </source>
</evidence>
<organism evidence="6 7">
    <name type="scientific">Sulfobacillus harzensis</name>
    <dbReference type="NCBI Taxonomy" id="2729629"/>
    <lineage>
        <taxon>Bacteria</taxon>
        <taxon>Bacillati</taxon>
        <taxon>Bacillota</taxon>
        <taxon>Clostridia</taxon>
        <taxon>Eubacteriales</taxon>
        <taxon>Clostridiales Family XVII. Incertae Sedis</taxon>
        <taxon>Sulfobacillus</taxon>
    </lineage>
</organism>
<evidence type="ECO:0000256" key="1">
    <source>
        <dbReference type="ARBA" id="ARBA00005750"/>
    </source>
</evidence>
<comment type="catalytic activity">
    <reaction evidence="5">
        <text>O-phospho-L-tyrosyl-[protein] + H2O = L-tyrosyl-[protein] + phosphate</text>
        <dbReference type="Rhea" id="RHEA:10684"/>
        <dbReference type="Rhea" id="RHEA-COMP:10136"/>
        <dbReference type="Rhea" id="RHEA-COMP:20101"/>
        <dbReference type="ChEBI" id="CHEBI:15377"/>
        <dbReference type="ChEBI" id="CHEBI:43474"/>
        <dbReference type="ChEBI" id="CHEBI:46858"/>
        <dbReference type="ChEBI" id="CHEBI:61978"/>
        <dbReference type="EC" id="3.1.3.48"/>
    </reaction>
</comment>
<dbReference type="Pfam" id="PF19567">
    <property type="entry name" value="CpsB_CapC"/>
    <property type="match status" value="1"/>
</dbReference>
<dbReference type="Gene3D" id="3.20.20.140">
    <property type="entry name" value="Metal-dependent hydrolases"/>
    <property type="match status" value="1"/>
</dbReference>
<keyword evidence="4" id="KW-0904">Protein phosphatase</keyword>
<dbReference type="InterPro" id="IPR032466">
    <property type="entry name" value="Metal_Hydrolase"/>
</dbReference>
<accession>A0A7Y0L7X4</accession>
<name>A0A7Y0L7X4_9FIRM</name>
<evidence type="ECO:0000256" key="3">
    <source>
        <dbReference type="ARBA" id="ARBA00022801"/>
    </source>
</evidence>
<dbReference type="AlphaFoldDB" id="A0A7Y0L7X4"/>
<comment type="caution">
    <text evidence="6">The sequence shown here is derived from an EMBL/GenBank/DDBJ whole genome shotgun (WGS) entry which is preliminary data.</text>
</comment>
<evidence type="ECO:0000256" key="4">
    <source>
        <dbReference type="ARBA" id="ARBA00022912"/>
    </source>
</evidence>
<dbReference type="GO" id="GO:0045227">
    <property type="term" value="P:capsule polysaccharide biosynthetic process"/>
    <property type="evidence" value="ECO:0007669"/>
    <property type="project" value="UniProtKB-UniPathway"/>
</dbReference>
<keyword evidence="7" id="KW-1185">Reference proteome</keyword>
<keyword evidence="3" id="KW-0378">Hydrolase</keyword>
<dbReference type="Proteomes" id="UP000533476">
    <property type="component" value="Unassembled WGS sequence"/>
</dbReference>
<dbReference type="UniPathway" id="UPA00934"/>
<evidence type="ECO:0000256" key="5">
    <source>
        <dbReference type="ARBA" id="ARBA00051722"/>
    </source>
</evidence>
<gene>
    <name evidence="6" type="ORF">HIJ39_21395</name>
</gene>
<dbReference type="SUPFAM" id="SSF51556">
    <property type="entry name" value="Metallo-dependent hydrolases"/>
    <property type="match status" value="1"/>
</dbReference>
<evidence type="ECO:0000313" key="6">
    <source>
        <dbReference type="EMBL" id="NMP24865.1"/>
    </source>
</evidence>
<dbReference type="EMBL" id="JABBVZ010000165">
    <property type="protein sequence ID" value="NMP24865.1"/>
    <property type="molecule type" value="Genomic_DNA"/>
</dbReference>
<dbReference type="PANTHER" id="PTHR39181">
    <property type="entry name" value="TYROSINE-PROTEIN PHOSPHATASE YWQE"/>
    <property type="match status" value="1"/>
</dbReference>
<protein>
    <recommendedName>
        <fullName evidence="2">protein-tyrosine-phosphatase</fullName>
        <ecNumber evidence="2">3.1.3.48</ecNumber>
    </recommendedName>
</protein>
<sequence>MIDLHAHVLAGLDDGPKTWQDAEAVWKQAVQDGTRTIVAVAHANDNHFEVQTAAYHSALARARSMIAAQNLPLALVPAMEVRLGPDLAEGYLAGRYLPIGDSRYLCVELPPNDFPAYTLDVLYQLTLEGLRILLIHPERNRGVRRRPELAERLMRMEILGVASAGSVLGQFGPEVEAASLELMESGLIQSVASDGHSVAKRPLRLSPVVEMLSRRFGEEETRWMMEAVPALILQGRPVELAPRKRLGWHRWIIARR</sequence>
<dbReference type="GO" id="GO:0030145">
    <property type="term" value="F:manganese ion binding"/>
    <property type="evidence" value="ECO:0007669"/>
    <property type="project" value="InterPro"/>
</dbReference>
<dbReference type="PANTHER" id="PTHR39181:SF1">
    <property type="entry name" value="TYROSINE-PROTEIN PHOSPHATASE YWQE"/>
    <property type="match status" value="1"/>
</dbReference>
<evidence type="ECO:0000313" key="7">
    <source>
        <dbReference type="Proteomes" id="UP000533476"/>
    </source>
</evidence>
<reference evidence="6 7" key="1">
    <citation type="submission" date="2020-04" db="EMBL/GenBank/DDBJ databases">
        <authorList>
            <person name="Zhang R."/>
            <person name="Schippers A."/>
        </authorList>
    </citation>
    <scope>NUCLEOTIDE SEQUENCE [LARGE SCALE GENOMIC DNA]</scope>
    <source>
        <strain evidence="6 7">DSM 109850</strain>
    </source>
</reference>
<dbReference type="RefSeq" id="WP_169103069.1">
    <property type="nucleotide sequence ID" value="NZ_JABBVZ010000165.1"/>
</dbReference>
<dbReference type="EC" id="3.1.3.48" evidence="2"/>
<comment type="similarity">
    <text evidence="1">Belongs to the metallo-dependent hydrolases superfamily. CpsB/CapC family.</text>
</comment>
<dbReference type="PIRSF" id="PIRSF016557">
    <property type="entry name" value="Caps_synth_CpsB"/>
    <property type="match status" value="1"/>
</dbReference>
<proteinExistence type="inferred from homology"/>
<dbReference type="InterPro" id="IPR016667">
    <property type="entry name" value="Caps_polysacc_synth_CpsB/CapC"/>
</dbReference>
<dbReference type="GO" id="GO:0004725">
    <property type="term" value="F:protein tyrosine phosphatase activity"/>
    <property type="evidence" value="ECO:0007669"/>
    <property type="project" value="UniProtKB-EC"/>
</dbReference>